<dbReference type="InterPro" id="IPR003961">
    <property type="entry name" value="FN3_dom"/>
</dbReference>
<dbReference type="Pfam" id="PF12947">
    <property type="entry name" value="EGF_3"/>
    <property type="match status" value="19"/>
</dbReference>
<evidence type="ECO:0000256" key="6">
    <source>
        <dbReference type="ARBA" id="ARBA00022989"/>
    </source>
</evidence>
<dbReference type="SMART" id="SM00408">
    <property type="entry name" value="IGc2"/>
    <property type="match status" value="3"/>
</dbReference>
<evidence type="ECO:0000256" key="9">
    <source>
        <dbReference type="PROSITE-ProRule" id="PRU00076"/>
    </source>
</evidence>
<dbReference type="CDD" id="cd00637">
    <property type="entry name" value="7tm_classA_rhodopsin-like"/>
    <property type="match status" value="1"/>
</dbReference>
<dbReference type="PANTHER" id="PTHR24039">
    <property type="entry name" value="FIBRILLIN-RELATED"/>
    <property type="match status" value="1"/>
</dbReference>
<dbReference type="GO" id="GO:0005509">
    <property type="term" value="F:calcium ion binding"/>
    <property type="evidence" value="ECO:0007669"/>
    <property type="project" value="InterPro"/>
</dbReference>
<dbReference type="InterPro" id="IPR003599">
    <property type="entry name" value="Ig_sub"/>
</dbReference>
<dbReference type="Gene3D" id="2.60.40.10">
    <property type="entry name" value="Immunoglobulins"/>
    <property type="match status" value="2"/>
</dbReference>
<dbReference type="PROSITE" id="PS50835">
    <property type="entry name" value="IG_LIKE"/>
    <property type="match status" value="3"/>
</dbReference>
<name>A0A7D9HVH8_PARCT</name>
<dbReference type="SUPFAM" id="SSF57196">
    <property type="entry name" value="EGF/Laminin"/>
    <property type="match status" value="4"/>
</dbReference>
<evidence type="ECO:0000256" key="4">
    <source>
        <dbReference type="ARBA" id="ARBA00022729"/>
    </source>
</evidence>
<keyword evidence="2 9" id="KW-0245">EGF-like domain</keyword>
<dbReference type="GO" id="GO:0016020">
    <property type="term" value="C:membrane"/>
    <property type="evidence" value="ECO:0007669"/>
    <property type="project" value="UniProtKB-SubCell"/>
</dbReference>
<dbReference type="SMART" id="SM00409">
    <property type="entry name" value="IG"/>
    <property type="match status" value="3"/>
</dbReference>
<dbReference type="Proteomes" id="UP001152795">
    <property type="component" value="Unassembled WGS sequence"/>
</dbReference>
<dbReference type="PROSITE" id="PS00010">
    <property type="entry name" value="ASX_HYDROXYL"/>
    <property type="match status" value="22"/>
</dbReference>
<dbReference type="InterPro" id="IPR017452">
    <property type="entry name" value="GPCR_Rhodpsn_7TM"/>
</dbReference>
<evidence type="ECO:0000256" key="7">
    <source>
        <dbReference type="ARBA" id="ARBA00023136"/>
    </source>
</evidence>
<dbReference type="SMART" id="SM00179">
    <property type="entry name" value="EGF_CA"/>
    <property type="match status" value="25"/>
</dbReference>
<dbReference type="PROSITE" id="PS01186">
    <property type="entry name" value="EGF_2"/>
    <property type="match status" value="18"/>
</dbReference>
<dbReference type="OrthoDB" id="4405280at2759"/>
<dbReference type="InterPro" id="IPR018097">
    <property type="entry name" value="EGF_Ca-bd_CS"/>
</dbReference>
<keyword evidence="4" id="KW-0732">Signal</keyword>
<comment type="caution">
    <text evidence="10">The sequence shown here is derived from an EMBL/GenBank/DDBJ whole genome shotgun (WGS) entry which is preliminary data.</text>
</comment>
<dbReference type="CDD" id="cd00063">
    <property type="entry name" value="FN3"/>
    <property type="match status" value="1"/>
</dbReference>
<evidence type="ECO:0000313" key="11">
    <source>
        <dbReference type="Proteomes" id="UP001152795"/>
    </source>
</evidence>
<sequence length="2380" mass="261555">MVIALDDVSLQVCNPYLQPTLTNVSLADNGGVNITWSHAGCFETFPLTTLVYYRTSSSTEWTLHATTEDSSHVIASILFPPNATFEFKVNTRYVVNNEVVISDDSVVFKFTIPDSFISSTLTFEAAPAVPSNVSISDRGWLLNRGINVTIACKVASVTKPTIILKKDKIIYPTEQLKELTDPPSEGTNLWQATMSILPFEDDDAAKYICEVKSGNDSVLSRILYLNIQGSFMYVQHNGSSSQFIVNYDSRFEFFLRGLGEAYDEISLERKDWLTGQYVRSEARMNVGLYENFYISFTGVYDKCRCSQTGQHRFKVRTNGVNISYYDFEALRLTQPDPPESVTVTHNGTSRAQVTWNSPGCNGGPTRGVRISFYHGNSSTPTYFQSNETTWNSSTGAGSFIINDYEFEVNEGYNWTVAVLYDYGDVTIWSQESSLVSTKISDEFDVKISLHDDNSFVVKPGNDGTYKIELGRSIIISCTVVSITRPQRTWIKRTYQGYEAVQSQEFQPEFSSSGFGWIRTINIPQFNYTDSGNYNCSGTSGSNYGIDYATISVYAPVILITTSIMPENYTTPYNSTFKAEIILQGLPTYNRDFQIVDWRTKKFSSIEGQRFVDIDGYLKVTAQYNSFKCSNTGIHRAVLEMEDYSQFQYELPSPLLISDPDPPQITSVTGMSQSTIKLTWSAGQCNMGYPREISITVFKRNGDLLKESILNITSYNESTGVGVTLVEKGQDFNESYTEWIIKVSYNGRTEPVWSRPSLAYFATVSDSITISFQSTSSSSLSARITLVGHQIKRNESVTFTCQTSAAETSSNFTWSKRTFGNRSALSGNNIRSWNEDEYLYGSLTLDYFDYSNCGVYSCEVNIGNKLQEVEMPLSIKAPILAEHVAKNLNSKVHHGSLRTIKFLLLGYPQPQTYAERLDQPESYWRNYTDYLPVLSEDIYWTVELRRNLTCADTGLIRLVILDQNMRNVVNVEGRTPLIDPDPPTVISVEYLSESHANVTWKATRCNFASVKKINIQQNGSSVLSYADTNWNNETEIGYQIVENITVVENQTYSWNVSVVYGEGVEEATSQSSPVFEAPVVDVNECLEANSCDVNATCINKIGTYDCQCNVGFSGDGFNCSNIDECLTNPCHINASCTDSEGSFVCKCNSGYSGNGFNCSNIDECLTNPCHVNASCTDTEGSFVCQCHAGYFGNGFNCSNIDECLTNPCHVNGSCSDTKGSFVCQCNSGYSGNGFNCSNIDECLTNPCHVNASCMDNEGSFVCQCHAGNSGNGFNCSNIDECLMTNPCHANASCTDTEGSFVCQCNSGYFGNGFNCSNIDECLTNPCHVNASCMDNEGSFVCQCNSGYSGNGFNCSNIDECLTNPCHVNASCMDNRGSFVCQCISGYSGNGFNCSNIDECLTNPCHVNASCTDTEGSFVCQCHAGYFGNGFNCSNIDECLTNPCHVNASCTDTEGSFICQCNSGYSGNGFNCSNIDECLTNPCHVNSTCTDTEGSFVCQLNIDECLTDPCHVNASCTDTEGSFVCQCISGYSGNGFNCSNIDECLTNPCHVNASCMDTRGSFVCQCISGYSGNGFNCSNIDECLTNPCHVNASCTDTEGSFVCQCNSGYPGNGFNCSNIDECLTNPCHVNASCTDTEGSFVCQCHAGYFGNGFNCSNIDECLTNPCHVNASCTDTEGSFVCQCNSGYSGNGFSCSNIDECLTNPCHVNSTCTDTEGSFVCQLNIDECLTDPCHVNASCTDTEGSFVCQCNSGYSGNGFNCSNIDECLTNPCHVNGSCIDNESSFVCQCHAGYSGNGFYCSNIDECLTNPCHVNASCTDTKGSFGCQCNSGYSGNGFNCSNIDECLTNPCHVNASCMDNEGSFVCQCHAGYSGNGFNCSNIDECLTNPCDVRGGCTDIEGSFVCQCNSGYFGDGFNCFNIDECSTNPCHVNASCTDTEGSFVCQCNSGYSGNGFNCSNIDECLMTNPCHVNASCTDTEGSFVCQCTSEHSGGRFNCFNIDECLTNPCHVNASCTDTEGSFVSQCNSGYSGNGFTVLNEFFHNVCEIDLVSIFIRDSASSSSRANYFAMNFSNHSNTTSENLFSIIPNPNLTLVQVVFFTLISFLLVIAALSCNTFLIVSLAKKSPVPLGDHLMINLCLVDFVKSCLYFIVYTTSTTVNSWFLGSIMCKVLPNLLEGCKAFSIWILTILAGSRFEAISNPLQLTKHEKLKIYLVLFISACCSIGAEVWNGIKRSNQYYIEGTTRCVDDLSLRDPERLEIAVAYFTNIVIAHILQIYYFIRIACILWKNSKRLGDNKLESSQRLKRNKKVVKTLLTMVVVYDVVVVPTAILKTFALYNTDLSAFRELSEILLLIYCSFNSTFYIWRDERLKKTVMQFLARLFCRG</sequence>
<dbReference type="InterPro" id="IPR024731">
    <property type="entry name" value="NELL2-like_EGF"/>
</dbReference>
<accession>A0A7D9HVH8</accession>
<keyword evidence="7" id="KW-0472">Membrane</keyword>
<dbReference type="SUPFAM" id="SSF81321">
    <property type="entry name" value="Family A G protein-coupled receptor-like"/>
    <property type="match status" value="1"/>
</dbReference>
<dbReference type="InterPro" id="IPR000742">
    <property type="entry name" value="EGF"/>
</dbReference>
<dbReference type="InterPro" id="IPR036179">
    <property type="entry name" value="Ig-like_dom_sf"/>
</dbReference>
<keyword evidence="5" id="KW-0677">Repeat</keyword>
<dbReference type="PROSITE" id="PS50853">
    <property type="entry name" value="FN3"/>
    <property type="match status" value="1"/>
</dbReference>
<evidence type="ECO:0000256" key="5">
    <source>
        <dbReference type="ARBA" id="ARBA00022737"/>
    </source>
</evidence>
<dbReference type="PROSITE" id="PS50026">
    <property type="entry name" value="EGF_3"/>
    <property type="match status" value="23"/>
</dbReference>
<dbReference type="Pfam" id="PF00001">
    <property type="entry name" value="7tm_1"/>
    <property type="match status" value="1"/>
</dbReference>
<keyword evidence="3" id="KW-0812">Transmembrane</keyword>
<comment type="subcellular location">
    <subcellularLocation>
        <location evidence="1">Membrane</location>
    </subcellularLocation>
</comment>
<gene>
    <name evidence="10" type="ORF">PACLA_8A033148</name>
</gene>
<evidence type="ECO:0000256" key="1">
    <source>
        <dbReference type="ARBA" id="ARBA00004370"/>
    </source>
</evidence>
<evidence type="ECO:0000256" key="8">
    <source>
        <dbReference type="ARBA" id="ARBA00023157"/>
    </source>
</evidence>
<dbReference type="SUPFAM" id="SSF48726">
    <property type="entry name" value="Immunoglobulin"/>
    <property type="match status" value="3"/>
</dbReference>
<proteinExistence type="predicted"/>
<dbReference type="PROSITE" id="PS01187">
    <property type="entry name" value="EGF_CA"/>
    <property type="match status" value="6"/>
</dbReference>
<evidence type="ECO:0000313" key="10">
    <source>
        <dbReference type="EMBL" id="CAB3991454.1"/>
    </source>
</evidence>
<dbReference type="InterPro" id="IPR000152">
    <property type="entry name" value="EGF-type_Asp/Asn_hydroxyl_site"/>
</dbReference>
<keyword evidence="11" id="KW-1185">Reference proteome</keyword>
<dbReference type="SUPFAM" id="SSF57184">
    <property type="entry name" value="Growth factor receptor domain"/>
    <property type="match status" value="7"/>
</dbReference>
<dbReference type="Pfam" id="PF07645">
    <property type="entry name" value="EGF_CA"/>
    <property type="match status" value="3"/>
</dbReference>
<organism evidence="10 11">
    <name type="scientific">Paramuricea clavata</name>
    <name type="common">Red gorgonian</name>
    <name type="synonym">Violescent sea-whip</name>
    <dbReference type="NCBI Taxonomy" id="317549"/>
    <lineage>
        <taxon>Eukaryota</taxon>
        <taxon>Metazoa</taxon>
        <taxon>Cnidaria</taxon>
        <taxon>Anthozoa</taxon>
        <taxon>Octocorallia</taxon>
        <taxon>Malacalcyonacea</taxon>
        <taxon>Plexauridae</taxon>
        <taxon>Paramuricea</taxon>
    </lineage>
</organism>
<dbReference type="EMBL" id="CACRXK020001852">
    <property type="protein sequence ID" value="CAB3991454.1"/>
    <property type="molecule type" value="Genomic_DNA"/>
</dbReference>
<protein>
    <submittedName>
        <fullName evidence="10">Fibrillin-2-like isoform X45</fullName>
    </submittedName>
</protein>
<reference evidence="10" key="1">
    <citation type="submission" date="2020-04" db="EMBL/GenBank/DDBJ databases">
        <authorList>
            <person name="Alioto T."/>
            <person name="Alioto T."/>
            <person name="Gomez Garrido J."/>
        </authorList>
    </citation>
    <scope>NUCLEOTIDE SEQUENCE</scope>
    <source>
        <strain evidence="10">A484AB</strain>
    </source>
</reference>
<dbReference type="SMART" id="SM00181">
    <property type="entry name" value="EGF"/>
    <property type="match status" value="23"/>
</dbReference>
<dbReference type="InterPro" id="IPR036116">
    <property type="entry name" value="FN3_sf"/>
</dbReference>
<keyword evidence="8" id="KW-1015">Disulfide bond</keyword>
<dbReference type="PANTHER" id="PTHR24039:SF58">
    <property type="entry name" value="EGF-LIKE DOMAIN-CONTAINING PROTEIN"/>
    <property type="match status" value="1"/>
</dbReference>
<dbReference type="Gene3D" id="1.20.1070.10">
    <property type="entry name" value="Rhodopsin 7-helix transmembrane proteins"/>
    <property type="match status" value="1"/>
</dbReference>
<dbReference type="FunFam" id="2.10.25.10:FF:000038">
    <property type="entry name" value="Fibrillin 2"/>
    <property type="match status" value="17"/>
</dbReference>
<dbReference type="InterPro" id="IPR001881">
    <property type="entry name" value="EGF-like_Ca-bd_dom"/>
</dbReference>
<evidence type="ECO:0000256" key="3">
    <source>
        <dbReference type="ARBA" id="ARBA00022692"/>
    </source>
</evidence>
<dbReference type="SUPFAM" id="SSF49265">
    <property type="entry name" value="Fibronectin type III"/>
    <property type="match status" value="1"/>
</dbReference>
<dbReference type="InterPro" id="IPR009030">
    <property type="entry name" value="Growth_fac_rcpt_cys_sf"/>
</dbReference>
<dbReference type="InterPro" id="IPR000276">
    <property type="entry name" value="GPCR_Rhodpsn"/>
</dbReference>
<dbReference type="CDD" id="cd00054">
    <property type="entry name" value="EGF_CA"/>
    <property type="match status" value="25"/>
</dbReference>
<dbReference type="Pfam" id="PF00008">
    <property type="entry name" value="EGF"/>
    <property type="match status" value="1"/>
</dbReference>
<dbReference type="InterPro" id="IPR013783">
    <property type="entry name" value="Ig-like_fold"/>
</dbReference>
<dbReference type="SMART" id="SM00060">
    <property type="entry name" value="FN3"/>
    <property type="match status" value="3"/>
</dbReference>
<keyword evidence="6" id="KW-1133">Transmembrane helix</keyword>
<dbReference type="InterPro" id="IPR049883">
    <property type="entry name" value="NOTCH1_EGF-like"/>
</dbReference>
<dbReference type="PROSITE" id="PS50262">
    <property type="entry name" value="G_PROTEIN_RECEP_F1_2"/>
    <property type="match status" value="1"/>
</dbReference>
<comment type="caution">
    <text evidence="9">Lacks conserved residue(s) required for the propagation of feature annotation.</text>
</comment>
<dbReference type="InterPro" id="IPR007110">
    <property type="entry name" value="Ig-like_dom"/>
</dbReference>
<dbReference type="GO" id="GO:0004930">
    <property type="term" value="F:G protein-coupled receptor activity"/>
    <property type="evidence" value="ECO:0007669"/>
    <property type="project" value="InterPro"/>
</dbReference>
<evidence type="ECO:0000256" key="2">
    <source>
        <dbReference type="ARBA" id="ARBA00022536"/>
    </source>
</evidence>
<dbReference type="Gene3D" id="2.10.25.10">
    <property type="entry name" value="Laminin"/>
    <property type="match status" value="25"/>
</dbReference>
<dbReference type="InterPro" id="IPR003598">
    <property type="entry name" value="Ig_sub2"/>
</dbReference>